<proteinExistence type="predicted"/>
<reference evidence="1" key="1">
    <citation type="submission" date="2019-11" db="EMBL/GenBank/DDBJ databases">
        <authorList>
            <person name="Feng L."/>
        </authorList>
    </citation>
    <scope>NUCLEOTIDE SEQUENCE</scope>
    <source>
        <strain evidence="1">VparvulaLFYP99</strain>
    </source>
</reference>
<dbReference type="PANTHER" id="PTHR11102">
    <property type="entry name" value="SEL-1-LIKE PROTEIN"/>
    <property type="match status" value="1"/>
</dbReference>
<dbReference type="EMBL" id="CACRUG010000005">
    <property type="protein sequence ID" value="VYT76882.1"/>
    <property type="molecule type" value="Genomic_DNA"/>
</dbReference>
<dbReference type="RefSeq" id="WP_156697080.1">
    <property type="nucleotide sequence ID" value="NZ_CACRUG010000005.1"/>
</dbReference>
<accession>A0A6N2ZIZ2</accession>
<protein>
    <submittedName>
        <fullName evidence="1">Sel1 repeat protein</fullName>
    </submittedName>
</protein>
<dbReference type="AlphaFoldDB" id="A0A6N2ZIZ2"/>
<gene>
    <name evidence="1" type="ORF">VPLFYP99_01144</name>
</gene>
<dbReference type="InterPro" id="IPR050767">
    <property type="entry name" value="Sel1_AlgK"/>
</dbReference>
<organism evidence="1">
    <name type="scientific">Veillonella parvula</name>
    <name type="common">Staphylococcus parvulus</name>
    <dbReference type="NCBI Taxonomy" id="29466"/>
    <lineage>
        <taxon>Bacteria</taxon>
        <taxon>Bacillati</taxon>
        <taxon>Bacillota</taxon>
        <taxon>Negativicutes</taxon>
        <taxon>Veillonellales</taxon>
        <taxon>Veillonellaceae</taxon>
        <taxon>Veillonella</taxon>
    </lineage>
</organism>
<dbReference type="Pfam" id="PF08238">
    <property type="entry name" value="Sel1"/>
    <property type="match status" value="5"/>
</dbReference>
<dbReference type="InterPro" id="IPR011990">
    <property type="entry name" value="TPR-like_helical_dom_sf"/>
</dbReference>
<dbReference type="PANTHER" id="PTHR11102:SF160">
    <property type="entry name" value="ERAD-ASSOCIATED E3 UBIQUITIN-PROTEIN LIGASE COMPONENT HRD3"/>
    <property type="match status" value="1"/>
</dbReference>
<dbReference type="InterPro" id="IPR006597">
    <property type="entry name" value="Sel1-like"/>
</dbReference>
<dbReference type="Gene3D" id="1.25.40.10">
    <property type="entry name" value="Tetratricopeptide repeat domain"/>
    <property type="match status" value="1"/>
</dbReference>
<dbReference type="SMART" id="SM00671">
    <property type="entry name" value="SEL1"/>
    <property type="match status" value="3"/>
</dbReference>
<name>A0A6N2ZIZ2_VEIPA</name>
<evidence type="ECO:0000313" key="1">
    <source>
        <dbReference type="EMBL" id="VYT76882.1"/>
    </source>
</evidence>
<sequence>MAQYFTERLQKVFHMIFTSYNQKMAQEGLRQLELIVNNQQNPSQLKDRALRNDKTSRLESDIDTKEDALKIANAPEARELGDAYALLARVYAGPRFTWEESNFPEDNMRTYQCLHDSIRRCSPIGTLQALRIKGSITPTVEKDMQISFDEAFRIVYDYANQGDAYCQYVIGNVFFWRDDNRISSAETMLTPPPMSWTKRIQRSLTANSVQDRIAALQGTVPDETLQENASNLAKEWFNKALDNGLAMFQGNLRNIYIDEADFSNARRVARTAAELGNPAMMLYTGLDCHENGKFEDAFTWFTKGAALGQSESIAELADYYYHFYDAKALRSTIPYDPVKAIGLYRRAATKQFSDAGYTALQAAFGYIFHIGHLPLDWGLIADLTHMAATKDRFIFALPYIGYMRIHGLGVTKNIRFGVQSLLRVLDEEQRAFEEENRVLFYDITRALTRVALGYAYEKGYVTGKPDLDQAVSYYEQSHQYILSHKANLDPELRDIPIDNEAEERLAAFEEVDGHWQYKEGIAESTTTVRPAPTTWPQNSARLSLIMDDFLWDTTLYDWQTIETALESQEEMKLSFYNHFLSVPDTLRNIFKVDVKRMLRDHYQIRLHGYDPSEGHEIIYKSIYNKENTISLLKELYNNHQLPSLEDNWTIEKDEEKPTWHYVLDVDQQPFLLEEYDDANAMIQAALQGLKEKKYEQINIRTHDFVGPSYFIFKGNQSAPFRVQLYLKESARHTIDEDGNQQDTPGNTYLFEQYVGNEVSLNYWIQKTINTLEIPELDNWKQLTVPKDLQT</sequence>
<dbReference type="SUPFAM" id="SSF81901">
    <property type="entry name" value="HCP-like"/>
    <property type="match status" value="1"/>
</dbReference>